<organism evidence="2 3">
    <name type="scientific">Aeromonas veronii</name>
    <dbReference type="NCBI Taxonomy" id="654"/>
    <lineage>
        <taxon>Bacteria</taxon>
        <taxon>Pseudomonadati</taxon>
        <taxon>Pseudomonadota</taxon>
        <taxon>Gammaproteobacteria</taxon>
        <taxon>Aeromonadales</taxon>
        <taxon>Aeromonadaceae</taxon>
        <taxon>Aeromonas</taxon>
    </lineage>
</organism>
<feature type="transmembrane region" description="Helical" evidence="1">
    <location>
        <begin position="85"/>
        <end position="102"/>
    </location>
</feature>
<protein>
    <submittedName>
        <fullName evidence="2">Uncharacterized protein</fullName>
    </submittedName>
</protein>
<gene>
    <name evidence="2" type="ORF">WP3W19E03_20730</name>
</gene>
<feature type="transmembrane region" description="Helical" evidence="1">
    <location>
        <begin position="184"/>
        <end position="205"/>
    </location>
</feature>
<reference evidence="2 3" key="1">
    <citation type="submission" date="2019-12" db="EMBL/GenBank/DDBJ databases">
        <title>complete genome sequences of Aeromonas veronii str. WP3-W19-ESBL-03 isolated from wastewater treatment plant effluent.</title>
        <authorList>
            <person name="Sekizuka T."/>
            <person name="Itokawa K."/>
            <person name="Yatsu K."/>
            <person name="Inamine Y."/>
            <person name="Kuroda M."/>
        </authorList>
    </citation>
    <scope>NUCLEOTIDE SEQUENCE [LARGE SCALE GENOMIC DNA]</scope>
    <source>
        <strain evidence="2 3">WP3-W19-ESBL-03</strain>
    </source>
</reference>
<evidence type="ECO:0000256" key="1">
    <source>
        <dbReference type="SAM" id="Phobius"/>
    </source>
</evidence>
<feature type="transmembrane region" description="Helical" evidence="1">
    <location>
        <begin position="44"/>
        <end position="65"/>
    </location>
</feature>
<dbReference type="RefSeq" id="WP_182939622.1">
    <property type="nucleotide sequence ID" value="NZ_AP022038.1"/>
</dbReference>
<dbReference type="EMBL" id="AP022038">
    <property type="protein sequence ID" value="BBR39548.1"/>
    <property type="molecule type" value="Genomic_DNA"/>
</dbReference>
<feature type="transmembrane region" description="Helical" evidence="1">
    <location>
        <begin position="145"/>
        <end position="164"/>
    </location>
</feature>
<keyword evidence="1" id="KW-1133">Transmembrane helix</keyword>
<dbReference type="Proteomes" id="UP000515442">
    <property type="component" value="Chromosome"/>
</dbReference>
<keyword evidence="1" id="KW-0812">Transmembrane</keyword>
<evidence type="ECO:0000313" key="2">
    <source>
        <dbReference type="EMBL" id="BBR39548.1"/>
    </source>
</evidence>
<proteinExistence type="predicted"/>
<dbReference type="AlphaFoldDB" id="A0A6S5C9M2"/>
<sequence length="215" mass="24664">MSSHQPAEDLASSRPELETFSLVLGGPLYQLLNRAHLGDVTSHLQLRILVLSGICWLPLFVLSAWEGTLFGSGVAVPFLLDIESQSRFLVCVPLLIFAELIVHQRIRGILAQFLERRLIPDHALASFHRAISNAMVWRNSVIAELLLLVLVFSSGYFVRTHTFVLDASAWYSSLRNGQESFSFAGIWFFWISIPITQFLILRWFYRIFIWSRLLW</sequence>
<accession>A0A6S5C9M2</accession>
<evidence type="ECO:0000313" key="3">
    <source>
        <dbReference type="Proteomes" id="UP000515442"/>
    </source>
</evidence>
<name>A0A6S5C9M2_AERVE</name>
<keyword evidence="1" id="KW-0472">Membrane</keyword>